<gene>
    <name evidence="1" type="ORF">DHETER_LOCUS6230</name>
</gene>
<proteinExistence type="predicted"/>
<dbReference type="EMBL" id="CAJVPU010007646">
    <property type="protein sequence ID" value="CAG8575106.1"/>
    <property type="molecule type" value="Genomic_DNA"/>
</dbReference>
<evidence type="ECO:0000313" key="1">
    <source>
        <dbReference type="EMBL" id="CAG8575106.1"/>
    </source>
</evidence>
<reference evidence="1" key="1">
    <citation type="submission" date="2021-06" db="EMBL/GenBank/DDBJ databases">
        <authorList>
            <person name="Kallberg Y."/>
            <person name="Tangrot J."/>
            <person name="Rosling A."/>
        </authorList>
    </citation>
    <scope>NUCLEOTIDE SEQUENCE</scope>
    <source>
        <strain evidence="1">IL203A</strain>
    </source>
</reference>
<keyword evidence="2" id="KW-1185">Reference proteome</keyword>
<feature type="non-terminal residue" evidence="1">
    <location>
        <position position="1"/>
    </location>
</feature>
<organism evidence="1 2">
    <name type="scientific">Dentiscutata heterogama</name>
    <dbReference type="NCBI Taxonomy" id="1316150"/>
    <lineage>
        <taxon>Eukaryota</taxon>
        <taxon>Fungi</taxon>
        <taxon>Fungi incertae sedis</taxon>
        <taxon>Mucoromycota</taxon>
        <taxon>Glomeromycotina</taxon>
        <taxon>Glomeromycetes</taxon>
        <taxon>Diversisporales</taxon>
        <taxon>Gigasporaceae</taxon>
        <taxon>Dentiscutata</taxon>
    </lineage>
</organism>
<sequence length="203" mass="23535">RIFSIFSPITSEKYPAIYDGNILQLSRSSGSESHKFYETLYEKYLTPDGLKDVHTISSFHLFKAAIKKRGGTDNMYLDFQEYFERWCCKGKWVCLITDPVIVKNMLLRPDTYPKLDLKEYSPVYSRHFGANVIHQMVIFGRDIGIRVCNPAFKTLPIHLFAETGIKLINILERIDNKPIEVIDLMQRFTLDALGKTVFDLILM</sequence>
<name>A0ACA9M7U6_9GLOM</name>
<accession>A0ACA9M7U6</accession>
<comment type="caution">
    <text evidence="1">The sequence shown here is derived from an EMBL/GenBank/DDBJ whole genome shotgun (WGS) entry which is preliminary data.</text>
</comment>
<protein>
    <submittedName>
        <fullName evidence="1">577_t:CDS:1</fullName>
    </submittedName>
</protein>
<dbReference type="Proteomes" id="UP000789702">
    <property type="component" value="Unassembled WGS sequence"/>
</dbReference>
<evidence type="ECO:0000313" key="2">
    <source>
        <dbReference type="Proteomes" id="UP000789702"/>
    </source>
</evidence>